<proteinExistence type="predicted"/>
<gene>
    <name evidence="1" type="ORF">NTG6680_0575</name>
</gene>
<name>A0ABM8YWH3_9PROT</name>
<evidence type="ECO:0000313" key="2">
    <source>
        <dbReference type="Proteomes" id="UP000839052"/>
    </source>
</evidence>
<dbReference type="Proteomes" id="UP000839052">
    <property type="component" value="Chromosome"/>
</dbReference>
<accession>A0ABM8YWH3</accession>
<evidence type="ECO:0000313" key="1">
    <source>
        <dbReference type="EMBL" id="CAG9931828.1"/>
    </source>
</evidence>
<organism evidence="1 2">
    <name type="scientific">Candidatus Nitrotoga arctica</name>
    <dbReference type="NCBI Taxonomy" id="453162"/>
    <lineage>
        <taxon>Bacteria</taxon>
        <taxon>Pseudomonadati</taxon>
        <taxon>Pseudomonadota</taxon>
        <taxon>Betaproteobacteria</taxon>
        <taxon>Nitrosomonadales</taxon>
        <taxon>Gallionellaceae</taxon>
        <taxon>Candidatus Nitrotoga</taxon>
    </lineage>
</organism>
<dbReference type="EMBL" id="OU912926">
    <property type="protein sequence ID" value="CAG9931828.1"/>
    <property type="molecule type" value="Genomic_DNA"/>
</dbReference>
<reference evidence="1 2" key="1">
    <citation type="submission" date="2021-10" db="EMBL/GenBank/DDBJ databases">
        <authorList>
            <person name="Koch H."/>
        </authorList>
    </citation>
    <scope>NUCLEOTIDE SEQUENCE [LARGE SCALE GENOMIC DNA]</scope>
    <source>
        <strain evidence="1">6680</strain>
    </source>
</reference>
<sequence>MKKTEKKCCNVRTDPVLRVRTDPVLRVRTDPVLRVLFGVDASPKCSLGSVFLSIASPSHDIVLTPNFKTLQSLSILFSYGSVQRGLSAAIRINWFGEGGR</sequence>
<protein>
    <submittedName>
        <fullName evidence="1">Uncharacterized protein</fullName>
    </submittedName>
</protein>
<keyword evidence="2" id="KW-1185">Reference proteome</keyword>